<dbReference type="EMBL" id="JANEYG010000121">
    <property type="protein sequence ID" value="KAJ8912571.1"/>
    <property type="molecule type" value="Genomic_DNA"/>
</dbReference>
<evidence type="ECO:0000313" key="2">
    <source>
        <dbReference type="EMBL" id="KAJ8912571.1"/>
    </source>
</evidence>
<feature type="domain" description="Tesmin/TSO1-like CXC" evidence="1">
    <location>
        <begin position="27"/>
        <end position="69"/>
    </location>
</feature>
<comment type="caution">
    <text evidence="2">The sequence shown here is derived from an EMBL/GenBank/DDBJ whole genome shotgun (WGS) entry which is preliminary data.</text>
</comment>
<organism evidence="2 3">
    <name type="scientific">Exocentrus adspersus</name>
    <dbReference type="NCBI Taxonomy" id="1586481"/>
    <lineage>
        <taxon>Eukaryota</taxon>
        <taxon>Metazoa</taxon>
        <taxon>Ecdysozoa</taxon>
        <taxon>Arthropoda</taxon>
        <taxon>Hexapoda</taxon>
        <taxon>Insecta</taxon>
        <taxon>Pterygota</taxon>
        <taxon>Neoptera</taxon>
        <taxon>Endopterygota</taxon>
        <taxon>Coleoptera</taxon>
        <taxon>Polyphaga</taxon>
        <taxon>Cucujiformia</taxon>
        <taxon>Chrysomeloidea</taxon>
        <taxon>Cerambycidae</taxon>
        <taxon>Lamiinae</taxon>
        <taxon>Acanthocinini</taxon>
        <taxon>Exocentrus</taxon>
    </lineage>
</organism>
<reference evidence="2 3" key="1">
    <citation type="journal article" date="2023" name="Insect Mol. Biol.">
        <title>Genome sequencing provides insights into the evolution of gene families encoding plant cell wall-degrading enzymes in longhorned beetles.</title>
        <authorList>
            <person name="Shin N.R."/>
            <person name="Okamura Y."/>
            <person name="Kirsch R."/>
            <person name="Pauchet Y."/>
        </authorList>
    </citation>
    <scope>NUCLEOTIDE SEQUENCE [LARGE SCALE GENOMIC DNA]</scope>
    <source>
        <strain evidence="2">EAD_L_NR</strain>
    </source>
</reference>
<accession>A0AAV8VE31</accession>
<dbReference type="SMART" id="SM01114">
    <property type="entry name" value="CXC"/>
    <property type="match status" value="1"/>
</dbReference>
<dbReference type="AlphaFoldDB" id="A0AAV8VE31"/>
<sequence>MSLGNARKEKICIFNSAANGKAPVKRSSEGGCTCKTTCQKTRCGCRKMNLVCGSYCKCESSICENRENENGFPLNPENSQEAVKKPRYLENEEGKPRVYKNKSKLFFKTQL</sequence>
<protein>
    <recommendedName>
        <fullName evidence="1">Tesmin/TSO1-like CXC domain-containing protein</fullName>
    </recommendedName>
</protein>
<proteinExistence type="predicted"/>
<dbReference type="Proteomes" id="UP001159042">
    <property type="component" value="Unassembled WGS sequence"/>
</dbReference>
<gene>
    <name evidence="2" type="ORF">NQ315_006643</name>
</gene>
<evidence type="ECO:0000259" key="1">
    <source>
        <dbReference type="SMART" id="SM01114"/>
    </source>
</evidence>
<name>A0AAV8VE31_9CUCU</name>
<dbReference type="InterPro" id="IPR033467">
    <property type="entry name" value="Tesmin/TSO1-like_CXC"/>
</dbReference>
<keyword evidence="3" id="KW-1185">Reference proteome</keyword>
<evidence type="ECO:0000313" key="3">
    <source>
        <dbReference type="Proteomes" id="UP001159042"/>
    </source>
</evidence>